<proteinExistence type="inferred from homology"/>
<dbReference type="AlphaFoldDB" id="A0A4S4ERT7"/>
<dbReference type="Gene3D" id="3.30.559.10">
    <property type="entry name" value="Chloramphenicol acetyltransferase-like domain"/>
    <property type="match status" value="2"/>
</dbReference>
<evidence type="ECO:0000313" key="5">
    <source>
        <dbReference type="Proteomes" id="UP000306102"/>
    </source>
</evidence>
<dbReference type="EMBL" id="SDRB02002381">
    <property type="protein sequence ID" value="THG19541.1"/>
    <property type="molecule type" value="Genomic_DNA"/>
</dbReference>
<protein>
    <submittedName>
        <fullName evidence="4">Uncharacterized protein</fullName>
    </submittedName>
</protein>
<dbReference type="Pfam" id="PF02458">
    <property type="entry name" value="Transferase"/>
    <property type="match status" value="1"/>
</dbReference>
<comment type="similarity">
    <text evidence="1">Belongs to the plant acyltransferase family.</text>
</comment>
<dbReference type="STRING" id="542762.A0A4S4ERT7"/>
<gene>
    <name evidence="4" type="ORF">TEA_027447</name>
</gene>
<evidence type="ECO:0000256" key="3">
    <source>
        <dbReference type="ARBA" id="ARBA00023315"/>
    </source>
</evidence>
<keyword evidence="5" id="KW-1185">Reference proteome</keyword>
<keyword evidence="2" id="KW-0808">Transferase</keyword>
<dbReference type="PANTHER" id="PTHR31623:SF110">
    <property type="entry name" value="VINORINE SYNTHASE-LIKE"/>
    <property type="match status" value="1"/>
</dbReference>
<dbReference type="PANTHER" id="PTHR31623">
    <property type="entry name" value="F21J9.9"/>
    <property type="match status" value="1"/>
</dbReference>
<accession>A0A4S4ERT7</accession>
<comment type="caution">
    <text evidence="4">The sequence shown here is derived from an EMBL/GenBank/DDBJ whole genome shotgun (WGS) entry which is preliminary data.</text>
</comment>
<evidence type="ECO:0000256" key="1">
    <source>
        <dbReference type="ARBA" id="ARBA00009861"/>
    </source>
</evidence>
<reference evidence="4 5" key="1">
    <citation type="journal article" date="2018" name="Proc. Natl. Acad. Sci. U.S.A.">
        <title>Draft genome sequence of Camellia sinensis var. sinensis provides insights into the evolution of the tea genome and tea quality.</title>
        <authorList>
            <person name="Wei C."/>
            <person name="Yang H."/>
            <person name="Wang S."/>
            <person name="Zhao J."/>
            <person name="Liu C."/>
            <person name="Gao L."/>
            <person name="Xia E."/>
            <person name="Lu Y."/>
            <person name="Tai Y."/>
            <person name="She G."/>
            <person name="Sun J."/>
            <person name="Cao H."/>
            <person name="Tong W."/>
            <person name="Gao Q."/>
            <person name="Li Y."/>
            <person name="Deng W."/>
            <person name="Jiang X."/>
            <person name="Wang W."/>
            <person name="Chen Q."/>
            <person name="Zhang S."/>
            <person name="Li H."/>
            <person name="Wu J."/>
            <person name="Wang P."/>
            <person name="Li P."/>
            <person name="Shi C."/>
            <person name="Zheng F."/>
            <person name="Jian J."/>
            <person name="Huang B."/>
            <person name="Shan D."/>
            <person name="Shi M."/>
            <person name="Fang C."/>
            <person name="Yue Y."/>
            <person name="Li F."/>
            <person name="Li D."/>
            <person name="Wei S."/>
            <person name="Han B."/>
            <person name="Jiang C."/>
            <person name="Yin Y."/>
            <person name="Xia T."/>
            <person name="Zhang Z."/>
            <person name="Bennetzen J.L."/>
            <person name="Zhao S."/>
            <person name="Wan X."/>
        </authorList>
    </citation>
    <scope>NUCLEOTIDE SEQUENCE [LARGE SCALE GENOMIC DNA]</scope>
    <source>
        <strain evidence="5">cv. Shuchazao</strain>
        <tissue evidence="4">Leaf</tissue>
    </source>
</reference>
<dbReference type="GO" id="GO:0016746">
    <property type="term" value="F:acyltransferase activity"/>
    <property type="evidence" value="ECO:0007669"/>
    <property type="project" value="UniProtKB-KW"/>
</dbReference>
<organism evidence="4 5">
    <name type="scientific">Camellia sinensis var. sinensis</name>
    <name type="common">China tea</name>
    <dbReference type="NCBI Taxonomy" id="542762"/>
    <lineage>
        <taxon>Eukaryota</taxon>
        <taxon>Viridiplantae</taxon>
        <taxon>Streptophyta</taxon>
        <taxon>Embryophyta</taxon>
        <taxon>Tracheophyta</taxon>
        <taxon>Spermatophyta</taxon>
        <taxon>Magnoliopsida</taxon>
        <taxon>eudicotyledons</taxon>
        <taxon>Gunneridae</taxon>
        <taxon>Pentapetalae</taxon>
        <taxon>asterids</taxon>
        <taxon>Ericales</taxon>
        <taxon>Theaceae</taxon>
        <taxon>Camellia</taxon>
    </lineage>
</organism>
<dbReference type="Proteomes" id="UP000306102">
    <property type="component" value="Unassembled WGS sequence"/>
</dbReference>
<dbReference type="InterPro" id="IPR023213">
    <property type="entry name" value="CAT-like_dom_sf"/>
</dbReference>
<name>A0A4S4ERT7_CAMSN</name>
<keyword evidence="3" id="KW-0012">Acyltransferase</keyword>
<evidence type="ECO:0000256" key="2">
    <source>
        <dbReference type="ARBA" id="ARBA00022679"/>
    </source>
</evidence>
<evidence type="ECO:0000313" key="4">
    <source>
        <dbReference type="EMBL" id="THG19541.1"/>
    </source>
</evidence>
<sequence length="561" mass="62018">MMMEVKVVSRENIKPSFPTPHHLRTFKLSLLDQLIPAPYAPLVFFYPNEDGATNLQLLKRLQVLKKSLSETLTCFYPLAGKIEDDLTIDCNDEGACYMETEVNCCLADFLSQPDLQVIHRFLPCETSFKGSVAGTHVTNIQVNIFKCGGIAIGLCISHKILDGTALSTFVKGWSATACGSKEVVYPDFIATSLFPTNDLWLRDSSIAMWGSLFKIGKCTTRRFAFDASAIANLKAKAASNSVQNPTQVEAVSAFIWKCAMAASEETRGFTRPSLLSHAVNLRRRTIPPLMENSIGNLIWIASTHCKARYDELGLKGLVGQVREGISKINSDFIKKLQGDERSNVICKSLKMMEEPGSKDGGVDYFGFTSWCKLGFYEADFGLGKPIWVSGVGSTGSVFLNLIILMETRSGDGIEAWVTLDEQEMAILQCDMELLTFASLDPSPLKLGNIAAVNSPNYRKAYLFPTLCFALFSTVPDCIGTVLLTYRIQANTCRESAATDAKFILTDIPVSIRLDTSIFRYEPAGMARNDRYLEPRHCRGCKRVFATVSAVANVLRRHIVIT</sequence>